<keyword evidence="10" id="KW-0472">Membrane</keyword>
<evidence type="ECO:0000256" key="9">
    <source>
        <dbReference type="SAM" id="MobiDB-lite"/>
    </source>
</evidence>
<dbReference type="InterPro" id="IPR011009">
    <property type="entry name" value="Kinase-like_dom_sf"/>
</dbReference>
<evidence type="ECO:0000313" key="12">
    <source>
        <dbReference type="EMBL" id="CAD6194274.1"/>
    </source>
</evidence>
<dbReference type="Proteomes" id="UP000835052">
    <property type="component" value="Unassembled WGS sequence"/>
</dbReference>
<dbReference type="Pfam" id="PF00069">
    <property type="entry name" value="Pkinase"/>
    <property type="match status" value="2"/>
</dbReference>
<comment type="caution">
    <text evidence="12">The sequence shown here is derived from an EMBL/GenBank/DDBJ whole genome shotgun (WGS) entry which is preliminary data.</text>
</comment>
<dbReference type="EMBL" id="CAJGYM010000043">
    <property type="protein sequence ID" value="CAD6194274.1"/>
    <property type="molecule type" value="Genomic_DNA"/>
</dbReference>
<accession>A0A8S1HEW8</accession>
<evidence type="ECO:0000256" key="1">
    <source>
        <dbReference type="ARBA" id="ARBA00008874"/>
    </source>
</evidence>
<evidence type="ECO:0000313" key="13">
    <source>
        <dbReference type="Proteomes" id="UP000835052"/>
    </source>
</evidence>
<dbReference type="SUPFAM" id="SSF56112">
    <property type="entry name" value="Protein kinase-like (PK-like)"/>
    <property type="match status" value="1"/>
</dbReference>
<dbReference type="GO" id="GO:0005737">
    <property type="term" value="C:cytoplasm"/>
    <property type="evidence" value="ECO:0007669"/>
    <property type="project" value="TreeGrafter"/>
</dbReference>
<dbReference type="Gene3D" id="1.10.510.10">
    <property type="entry name" value="Transferase(Phosphotransferase) domain 1"/>
    <property type="match status" value="2"/>
</dbReference>
<feature type="domain" description="Protein kinase" evidence="11">
    <location>
        <begin position="85"/>
        <end position="345"/>
    </location>
</feature>
<keyword evidence="10" id="KW-1133">Transmembrane helix</keyword>
<evidence type="ECO:0000259" key="11">
    <source>
        <dbReference type="PROSITE" id="PS50011"/>
    </source>
</evidence>
<evidence type="ECO:0000256" key="8">
    <source>
        <dbReference type="ARBA" id="ARBA00048679"/>
    </source>
</evidence>
<evidence type="ECO:0000256" key="2">
    <source>
        <dbReference type="ARBA" id="ARBA00022527"/>
    </source>
</evidence>
<dbReference type="PANTHER" id="PTHR48012">
    <property type="entry name" value="STERILE20-LIKE KINASE, ISOFORM B-RELATED"/>
    <property type="match status" value="1"/>
</dbReference>
<keyword evidence="2" id="KW-0723">Serine/threonine-protein kinase</keyword>
<proteinExistence type="inferred from homology"/>
<feature type="compositionally biased region" description="Acidic residues" evidence="9">
    <location>
        <begin position="12"/>
        <end position="24"/>
    </location>
</feature>
<dbReference type="AlphaFoldDB" id="A0A8S1HEW8"/>
<keyword evidence="6" id="KW-0067">ATP-binding</keyword>
<dbReference type="PANTHER" id="PTHR48012:SF10">
    <property type="entry name" value="FI20177P1"/>
    <property type="match status" value="1"/>
</dbReference>
<reference evidence="12" key="1">
    <citation type="submission" date="2020-10" db="EMBL/GenBank/DDBJ databases">
        <authorList>
            <person name="Kikuchi T."/>
        </authorList>
    </citation>
    <scope>NUCLEOTIDE SEQUENCE</scope>
    <source>
        <strain evidence="12">NKZ352</strain>
    </source>
</reference>
<dbReference type="GO" id="GO:0004674">
    <property type="term" value="F:protein serine/threonine kinase activity"/>
    <property type="evidence" value="ECO:0007669"/>
    <property type="project" value="UniProtKB-KW"/>
</dbReference>
<dbReference type="PROSITE" id="PS50011">
    <property type="entry name" value="PROTEIN_KINASE_DOM"/>
    <property type="match status" value="1"/>
</dbReference>
<evidence type="ECO:0000256" key="7">
    <source>
        <dbReference type="ARBA" id="ARBA00047899"/>
    </source>
</evidence>
<comment type="catalytic activity">
    <reaction evidence="8">
        <text>L-seryl-[protein] + ATP = O-phospho-L-seryl-[protein] + ADP + H(+)</text>
        <dbReference type="Rhea" id="RHEA:17989"/>
        <dbReference type="Rhea" id="RHEA-COMP:9863"/>
        <dbReference type="Rhea" id="RHEA-COMP:11604"/>
        <dbReference type="ChEBI" id="CHEBI:15378"/>
        <dbReference type="ChEBI" id="CHEBI:29999"/>
        <dbReference type="ChEBI" id="CHEBI:30616"/>
        <dbReference type="ChEBI" id="CHEBI:83421"/>
        <dbReference type="ChEBI" id="CHEBI:456216"/>
        <dbReference type="EC" id="2.7.11.1"/>
    </reaction>
</comment>
<keyword evidence="4" id="KW-0547">Nucleotide-binding</keyword>
<keyword evidence="3" id="KW-0808">Transferase</keyword>
<dbReference type="InterPro" id="IPR050629">
    <property type="entry name" value="STE20/SPS1-PAK"/>
</dbReference>
<dbReference type="InterPro" id="IPR000719">
    <property type="entry name" value="Prot_kinase_dom"/>
</dbReference>
<name>A0A8S1HEW8_9PELO</name>
<evidence type="ECO:0000256" key="3">
    <source>
        <dbReference type="ARBA" id="ARBA00022679"/>
    </source>
</evidence>
<dbReference type="Gene3D" id="3.30.200.20">
    <property type="entry name" value="Phosphorylase Kinase, domain 1"/>
    <property type="match status" value="1"/>
</dbReference>
<evidence type="ECO:0000256" key="4">
    <source>
        <dbReference type="ARBA" id="ARBA00022741"/>
    </source>
</evidence>
<sequence>MLRGPQPQIIVEEPEEDEEEEETSDVSLDTSRSRLRINLGNFNTRMYNDINDATDLAEARNFAAPSPTPSTASNISRHDFSSTKLSDAVMKGMMQIGTISERTKLTRLRKYINSATMAQYAVVEWDLSSLSAEAIEKICDELELLSQCRHKRIASIYGFYHKDKNLSIFRSFLPAGSIADKLRRGPLPEWQALKFAGQIMSGLRFLHEKGKIHGNITTSNLLLTLSNDIQLADMLIKEAYKDFDSFPVLTTSADIWAVGCTVVSMVTRFAPFQDHFLSLSGDALHKALCERWQSGSLAYTSQTLTPTASKELTELIDTIFVVDPSQRPTASQLLEAFQSSRKTSIRTSVTSIQNKITKEGGKVEFNDYYRRSHNSIEESTSERESMFEKEGDDTFNSESTPLGFLRWYISRIIIFSIMLVKWIGMVLCAALSLALVAGSVFLSIFIIYNGIQVVCQCQLNEGFVVLIALILLPIIILLTTLCCNNSLEKYHHDVELGKVEKCKYVLRSPEQDVVLCGIIVVDGKPAEQKENRRKVGVTEDVERGSQTMTKTDFLSGVARIA</sequence>
<feature type="transmembrane region" description="Helical" evidence="10">
    <location>
        <begin position="404"/>
        <end position="423"/>
    </location>
</feature>
<dbReference type="GO" id="GO:0005524">
    <property type="term" value="F:ATP binding"/>
    <property type="evidence" value="ECO:0007669"/>
    <property type="project" value="UniProtKB-KW"/>
</dbReference>
<evidence type="ECO:0000256" key="10">
    <source>
        <dbReference type="SAM" id="Phobius"/>
    </source>
</evidence>
<feature type="transmembrane region" description="Helical" evidence="10">
    <location>
        <begin position="463"/>
        <end position="483"/>
    </location>
</feature>
<organism evidence="12 13">
    <name type="scientific">Caenorhabditis auriculariae</name>
    <dbReference type="NCBI Taxonomy" id="2777116"/>
    <lineage>
        <taxon>Eukaryota</taxon>
        <taxon>Metazoa</taxon>
        <taxon>Ecdysozoa</taxon>
        <taxon>Nematoda</taxon>
        <taxon>Chromadorea</taxon>
        <taxon>Rhabditida</taxon>
        <taxon>Rhabditina</taxon>
        <taxon>Rhabditomorpha</taxon>
        <taxon>Rhabditoidea</taxon>
        <taxon>Rhabditidae</taxon>
        <taxon>Peloderinae</taxon>
        <taxon>Caenorhabditis</taxon>
    </lineage>
</organism>
<evidence type="ECO:0000256" key="5">
    <source>
        <dbReference type="ARBA" id="ARBA00022777"/>
    </source>
</evidence>
<dbReference type="OrthoDB" id="5816437at2759"/>
<protein>
    <recommendedName>
        <fullName evidence="11">Protein kinase domain-containing protein</fullName>
    </recommendedName>
</protein>
<feature type="transmembrane region" description="Helical" evidence="10">
    <location>
        <begin position="430"/>
        <end position="451"/>
    </location>
</feature>
<keyword evidence="13" id="KW-1185">Reference proteome</keyword>
<gene>
    <name evidence="12" type="ORF">CAUJ_LOCUS10193</name>
</gene>
<keyword evidence="10" id="KW-0812">Transmembrane</keyword>
<feature type="region of interest" description="Disordered" evidence="9">
    <location>
        <begin position="1"/>
        <end position="29"/>
    </location>
</feature>
<comment type="similarity">
    <text evidence="1">Belongs to the protein kinase superfamily. STE Ser/Thr protein kinase family. STE20 subfamily.</text>
</comment>
<comment type="catalytic activity">
    <reaction evidence="7">
        <text>L-threonyl-[protein] + ATP = O-phospho-L-threonyl-[protein] + ADP + H(+)</text>
        <dbReference type="Rhea" id="RHEA:46608"/>
        <dbReference type="Rhea" id="RHEA-COMP:11060"/>
        <dbReference type="Rhea" id="RHEA-COMP:11605"/>
        <dbReference type="ChEBI" id="CHEBI:15378"/>
        <dbReference type="ChEBI" id="CHEBI:30013"/>
        <dbReference type="ChEBI" id="CHEBI:30616"/>
        <dbReference type="ChEBI" id="CHEBI:61977"/>
        <dbReference type="ChEBI" id="CHEBI:456216"/>
        <dbReference type="EC" id="2.7.11.1"/>
    </reaction>
</comment>
<evidence type="ECO:0000256" key="6">
    <source>
        <dbReference type="ARBA" id="ARBA00022840"/>
    </source>
</evidence>
<keyword evidence="5" id="KW-0418">Kinase</keyword>